<comment type="caution">
    <text evidence="1">The sequence shown here is derived from an EMBL/GenBank/DDBJ whole genome shotgun (WGS) entry which is preliminary data.</text>
</comment>
<dbReference type="EMBL" id="LLXI01000174">
    <property type="protein sequence ID" value="PKY41932.1"/>
    <property type="molecule type" value="Genomic_DNA"/>
</dbReference>
<evidence type="ECO:0000313" key="1">
    <source>
        <dbReference type="EMBL" id="PKY41932.1"/>
    </source>
</evidence>
<dbReference type="OrthoDB" id="2308756at2759"/>
<sequence length="408" mass="47991">MWIHFEGTPKREKLILGKDDLEYIGFLDYDDESYSDLDDLKHILRKHYPEILKNIGNRHIEIFDEDYEDIDPETDLTTLDIRNYSKTLMIIRYPLSDTYIMVTFTYDSHNNNESYGIPHTTGSFYLLIKAAKKIFNEFLKEETEIYFIHDKMEIKDAYGLNVLVSKTKNDNKECVLNLKIIEKNKKSSNTLDLKSVFEEVLLSKNCQTLEDLPILNLKELPELDQPFPEEVLENFLKDLNEHLDVFTKVVVTNESMSHAYINFFMITAVRHVRSYMGNRLQLNPEKEQNSNGLVEYAIKLMLCEAKADNMDQGAAQIIVQLHNAVEQRSNKRKHGQEEQIMFGIVTTGMRWRFFRWSGLSKVHVSEEYICNFEGNMKYEKELLEYIARMLQFQAKSNEPSKRQNINDK</sequence>
<organism evidence="1 2">
    <name type="scientific">Rhizophagus irregularis</name>
    <dbReference type="NCBI Taxonomy" id="588596"/>
    <lineage>
        <taxon>Eukaryota</taxon>
        <taxon>Fungi</taxon>
        <taxon>Fungi incertae sedis</taxon>
        <taxon>Mucoromycota</taxon>
        <taxon>Glomeromycotina</taxon>
        <taxon>Glomeromycetes</taxon>
        <taxon>Glomerales</taxon>
        <taxon>Glomeraceae</taxon>
        <taxon>Rhizophagus</taxon>
    </lineage>
</organism>
<dbReference type="VEuPathDB" id="FungiDB:RhiirFUN_025812"/>
<evidence type="ECO:0008006" key="3">
    <source>
        <dbReference type="Google" id="ProtNLM"/>
    </source>
</evidence>
<dbReference type="VEuPathDB" id="FungiDB:RhiirA1_542562"/>
<evidence type="ECO:0000313" key="2">
    <source>
        <dbReference type="Proteomes" id="UP000234323"/>
    </source>
</evidence>
<protein>
    <recommendedName>
        <fullName evidence="3">Crinkler family protein</fullName>
    </recommendedName>
</protein>
<gene>
    <name evidence="1" type="ORF">RhiirA4_441628</name>
</gene>
<name>A0A2I1G5M7_9GLOM</name>
<accession>A0A2I1G5M7</accession>
<dbReference type="AlphaFoldDB" id="A0A2I1G5M7"/>
<dbReference type="VEuPathDB" id="FungiDB:FUN_022224"/>
<keyword evidence="2" id="KW-1185">Reference proteome</keyword>
<reference evidence="1 2" key="1">
    <citation type="submission" date="2015-10" db="EMBL/GenBank/DDBJ databases">
        <title>Genome analyses suggest a sexual origin of heterokaryosis in a supposedly ancient asexual fungus.</title>
        <authorList>
            <person name="Ropars J."/>
            <person name="Sedzielewska K."/>
            <person name="Noel J."/>
            <person name="Charron P."/>
            <person name="Farinelli L."/>
            <person name="Marton T."/>
            <person name="Kruger M."/>
            <person name="Pelin A."/>
            <person name="Brachmann A."/>
            <person name="Corradi N."/>
        </authorList>
    </citation>
    <scope>NUCLEOTIDE SEQUENCE [LARGE SCALE GENOMIC DNA]</scope>
    <source>
        <strain evidence="1 2">A4</strain>
    </source>
</reference>
<dbReference type="Proteomes" id="UP000234323">
    <property type="component" value="Unassembled WGS sequence"/>
</dbReference>
<proteinExistence type="predicted"/>